<comment type="caution">
    <text evidence="1">The sequence shown here is derived from an EMBL/GenBank/DDBJ whole genome shotgun (WGS) entry which is preliminary data.</text>
</comment>
<dbReference type="EMBL" id="JAPDDT010000023">
    <property type="protein sequence ID" value="MCW1926291.1"/>
    <property type="molecule type" value="Genomic_DNA"/>
</dbReference>
<protein>
    <recommendedName>
        <fullName evidence="3">Bacterial toxin 44 domain-containing protein</fullName>
    </recommendedName>
</protein>
<dbReference type="Proteomes" id="UP001320876">
    <property type="component" value="Unassembled WGS sequence"/>
</dbReference>
<organism evidence="1 2">
    <name type="scientific">Luteolibacter arcticus</name>
    <dbReference type="NCBI Taxonomy" id="1581411"/>
    <lineage>
        <taxon>Bacteria</taxon>
        <taxon>Pseudomonadati</taxon>
        <taxon>Verrucomicrobiota</taxon>
        <taxon>Verrucomicrobiia</taxon>
        <taxon>Verrucomicrobiales</taxon>
        <taxon>Verrucomicrobiaceae</taxon>
        <taxon>Luteolibacter</taxon>
    </lineage>
</organism>
<accession>A0ABT3GS30</accession>
<sequence>MKFEIHHHEGAGPVRFGMTTTEVRKALGSKFKNGTRGSSPQHPYDYFKEYGCFVYYNMDGKMDAIEFGERGQPTLGGENLLGLSFKDLFKRIKKLDAGLKWDGTGFISKKLGVGSYAPMGDSEPKKPAEGFIVFRKGYYDK</sequence>
<gene>
    <name evidence="1" type="ORF">OKA05_27300</name>
</gene>
<dbReference type="RefSeq" id="WP_264490399.1">
    <property type="nucleotide sequence ID" value="NZ_JAPDDT010000023.1"/>
</dbReference>
<proteinExistence type="predicted"/>
<reference evidence="1 2" key="1">
    <citation type="submission" date="2022-10" db="EMBL/GenBank/DDBJ databases">
        <title>Luteolibacter arcticus strain CCTCC AB 2014275, whole genome shotgun sequencing project.</title>
        <authorList>
            <person name="Zhao G."/>
            <person name="Shen L."/>
        </authorList>
    </citation>
    <scope>NUCLEOTIDE SEQUENCE [LARGE SCALE GENOMIC DNA]</scope>
    <source>
        <strain evidence="1 2">CCTCC AB 2014275</strain>
    </source>
</reference>
<evidence type="ECO:0008006" key="3">
    <source>
        <dbReference type="Google" id="ProtNLM"/>
    </source>
</evidence>
<name>A0ABT3GS30_9BACT</name>
<keyword evidence="2" id="KW-1185">Reference proteome</keyword>
<evidence type="ECO:0000313" key="2">
    <source>
        <dbReference type="Proteomes" id="UP001320876"/>
    </source>
</evidence>
<evidence type="ECO:0000313" key="1">
    <source>
        <dbReference type="EMBL" id="MCW1926291.1"/>
    </source>
</evidence>